<feature type="domain" description="ABC transporter" evidence="5">
    <location>
        <begin position="2"/>
        <end position="255"/>
    </location>
</feature>
<dbReference type="SMART" id="SM00382">
    <property type="entry name" value="AAA"/>
    <property type="match status" value="2"/>
</dbReference>
<dbReference type="NCBIfam" id="NF000355">
    <property type="entry name" value="ribo_prot_ABC_F"/>
    <property type="match status" value="1"/>
</dbReference>
<evidence type="ECO:0000256" key="2">
    <source>
        <dbReference type="ARBA" id="ARBA00022741"/>
    </source>
</evidence>
<keyword evidence="1" id="KW-0677">Repeat</keyword>
<dbReference type="InterPro" id="IPR003439">
    <property type="entry name" value="ABC_transporter-like_ATP-bd"/>
</dbReference>
<evidence type="ECO:0000313" key="6">
    <source>
        <dbReference type="EMBL" id="SUZ69080.1"/>
    </source>
</evidence>
<dbReference type="FunFam" id="3.40.50.300:FF:000011">
    <property type="entry name" value="Putative ABC transporter ATP-binding component"/>
    <property type="match status" value="1"/>
</dbReference>
<dbReference type="InterPro" id="IPR032781">
    <property type="entry name" value="ABC_tran_Xtn"/>
</dbReference>
<reference evidence="6" key="1">
    <citation type="submission" date="2018-05" db="EMBL/GenBank/DDBJ databases">
        <authorList>
            <person name="Lanie J.A."/>
            <person name="Ng W.-L."/>
            <person name="Kazmierczak K.M."/>
            <person name="Andrzejewski T.M."/>
            <person name="Davidsen T.M."/>
            <person name="Wayne K.J."/>
            <person name="Tettelin H."/>
            <person name="Glass J.I."/>
            <person name="Rusch D."/>
            <person name="Podicherti R."/>
            <person name="Tsui H.-C.T."/>
            <person name="Winkler M.E."/>
        </authorList>
    </citation>
    <scope>NUCLEOTIDE SEQUENCE</scope>
</reference>
<dbReference type="InterPro" id="IPR051309">
    <property type="entry name" value="ABCF_ATPase"/>
</dbReference>
<sequence length="620" mass="70607">MIRLENLSKSYPDGNLFSNVNLSLKHGMRAGLVGPNGTGKTTLLRIMLGKETPDSGGVQVEKSTSIGYLAQDIIAGSHRSILEEVLTAYPEVRDLEGKMLSFSEAIAGDPENDTLVKELGHIQNRFEALDGWMLEEKAKKILSGLGFTDDKFTEPMNVFSGGWRMRVALAAILLQEPHILFLDEPTNHLDLEATIWLESFLSDWKGGMVIISHDRAFLDRSVNHILEIDLKKITLYHGNYSKYKKDKALRLEQHRNAYKNQQKQIKDTERFIERFRYKNTKATQVQSRVKMLEKMDKIATPTEDHQVMSLILPQPSRPPSKMASCRNVCKHYGEIEVFNEMNMVVERGQKIGLVGHNGAGKSTLLKMLAGVEDVTAGSVQIGNVVDRTYYAQHQLEVLDPQKKVFNTIQEVTPGWSETEIRTYLGSFLFTGDEIEKWVKVLSGGEKARLALARMLVEPSHLLLLDEPTNHLDMVSRNVVEKALMQFTGSIVCISHDRHFLNNVTNLTCEVGGGTIRMFDGNYEYYVWKKGEKNTDLPSKPKVKTKSGNKSNFQQRKKIRNRLAWIKKRFKTIEKELEEQRIVAQDPACAEDYELLQKAMETRNILETEYLKLMEEQETLQ</sequence>
<dbReference type="Pfam" id="PF00005">
    <property type="entry name" value="ABC_tran"/>
    <property type="match status" value="2"/>
</dbReference>
<dbReference type="Gene3D" id="3.40.50.300">
    <property type="entry name" value="P-loop containing nucleotide triphosphate hydrolases"/>
    <property type="match status" value="2"/>
</dbReference>
<name>A0A381PQ93_9ZZZZ</name>
<feature type="domain" description="ABC transporter" evidence="5">
    <location>
        <begin position="323"/>
        <end position="537"/>
    </location>
</feature>
<dbReference type="PANTHER" id="PTHR42855">
    <property type="entry name" value="ABC TRANSPORTER ATP-BINDING SUBUNIT"/>
    <property type="match status" value="1"/>
</dbReference>
<gene>
    <name evidence="6" type="ORF">METZ01_LOCUS21934</name>
</gene>
<dbReference type="GO" id="GO:0005524">
    <property type="term" value="F:ATP binding"/>
    <property type="evidence" value="ECO:0007669"/>
    <property type="project" value="UniProtKB-KW"/>
</dbReference>
<proteinExistence type="predicted"/>
<evidence type="ECO:0000256" key="4">
    <source>
        <dbReference type="SAM" id="Coils"/>
    </source>
</evidence>
<dbReference type="EMBL" id="UINC01001051">
    <property type="protein sequence ID" value="SUZ69080.1"/>
    <property type="molecule type" value="Genomic_DNA"/>
</dbReference>
<dbReference type="PANTHER" id="PTHR42855:SF2">
    <property type="entry name" value="DRUG RESISTANCE ABC TRANSPORTER,ATP-BINDING PROTEIN"/>
    <property type="match status" value="1"/>
</dbReference>
<dbReference type="AlphaFoldDB" id="A0A381PQ93"/>
<dbReference type="Pfam" id="PF12848">
    <property type="entry name" value="ABC_tran_Xtn"/>
    <property type="match status" value="1"/>
</dbReference>
<evidence type="ECO:0000259" key="5">
    <source>
        <dbReference type="PROSITE" id="PS50893"/>
    </source>
</evidence>
<dbReference type="PROSITE" id="PS00211">
    <property type="entry name" value="ABC_TRANSPORTER_1"/>
    <property type="match status" value="2"/>
</dbReference>
<dbReference type="GO" id="GO:0003676">
    <property type="term" value="F:nucleic acid binding"/>
    <property type="evidence" value="ECO:0007669"/>
    <property type="project" value="UniProtKB-ARBA"/>
</dbReference>
<keyword evidence="3" id="KW-0067">ATP-binding</keyword>
<evidence type="ECO:0000256" key="3">
    <source>
        <dbReference type="ARBA" id="ARBA00022840"/>
    </source>
</evidence>
<dbReference type="InterPro" id="IPR017871">
    <property type="entry name" value="ABC_transporter-like_CS"/>
</dbReference>
<organism evidence="6">
    <name type="scientific">marine metagenome</name>
    <dbReference type="NCBI Taxonomy" id="408172"/>
    <lineage>
        <taxon>unclassified sequences</taxon>
        <taxon>metagenomes</taxon>
        <taxon>ecological metagenomes</taxon>
    </lineage>
</organism>
<protein>
    <recommendedName>
        <fullName evidence="5">ABC transporter domain-containing protein</fullName>
    </recommendedName>
</protein>
<dbReference type="FunFam" id="3.40.50.300:FF:000309">
    <property type="entry name" value="ABC transporter ATP-binding protein"/>
    <property type="match status" value="1"/>
</dbReference>
<feature type="coiled-coil region" evidence="4">
    <location>
        <begin position="244"/>
        <end position="271"/>
    </location>
</feature>
<dbReference type="GO" id="GO:0016887">
    <property type="term" value="F:ATP hydrolysis activity"/>
    <property type="evidence" value="ECO:0007669"/>
    <property type="project" value="InterPro"/>
</dbReference>
<evidence type="ECO:0000256" key="1">
    <source>
        <dbReference type="ARBA" id="ARBA00022737"/>
    </source>
</evidence>
<dbReference type="InterPro" id="IPR003593">
    <property type="entry name" value="AAA+_ATPase"/>
</dbReference>
<dbReference type="PROSITE" id="PS50893">
    <property type="entry name" value="ABC_TRANSPORTER_2"/>
    <property type="match status" value="2"/>
</dbReference>
<accession>A0A381PQ93</accession>
<dbReference type="SUPFAM" id="SSF52540">
    <property type="entry name" value="P-loop containing nucleoside triphosphate hydrolases"/>
    <property type="match status" value="2"/>
</dbReference>
<dbReference type="InterPro" id="IPR027417">
    <property type="entry name" value="P-loop_NTPase"/>
</dbReference>
<dbReference type="CDD" id="cd03221">
    <property type="entry name" value="ABCF_EF-3"/>
    <property type="match status" value="2"/>
</dbReference>
<keyword evidence="2" id="KW-0547">Nucleotide-binding</keyword>
<keyword evidence="4" id="KW-0175">Coiled coil</keyword>